<reference evidence="1 2" key="1">
    <citation type="submission" date="2016-10" db="EMBL/GenBank/DDBJ databases">
        <title>Genome sequence of the basidiomycete white-rot fungus Trametes pubescens.</title>
        <authorList>
            <person name="Makela M.R."/>
            <person name="Granchi Z."/>
            <person name="Peng M."/>
            <person name="De Vries R.P."/>
            <person name="Grigoriev I."/>
            <person name="Riley R."/>
            <person name="Hilden K."/>
        </authorList>
    </citation>
    <scope>NUCLEOTIDE SEQUENCE [LARGE SCALE GENOMIC DNA]</scope>
    <source>
        <strain evidence="1 2">FBCC735</strain>
    </source>
</reference>
<dbReference type="EMBL" id="MNAD01001693">
    <property type="protein sequence ID" value="OJT02182.1"/>
    <property type="molecule type" value="Genomic_DNA"/>
</dbReference>
<dbReference type="OMA" id="VATRTHW"/>
<keyword evidence="2" id="KW-1185">Reference proteome</keyword>
<dbReference type="OrthoDB" id="2741266at2759"/>
<dbReference type="AlphaFoldDB" id="A0A1M2V3L6"/>
<comment type="caution">
    <text evidence="1">The sequence shown here is derived from an EMBL/GenBank/DDBJ whole genome shotgun (WGS) entry which is preliminary data.</text>
</comment>
<accession>A0A1M2V3L6</accession>
<evidence type="ECO:0000313" key="2">
    <source>
        <dbReference type="Proteomes" id="UP000184267"/>
    </source>
</evidence>
<proteinExistence type="predicted"/>
<evidence type="ECO:0000313" key="1">
    <source>
        <dbReference type="EMBL" id="OJT02182.1"/>
    </source>
</evidence>
<name>A0A1M2V3L6_TRAPU</name>
<gene>
    <name evidence="1" type="ORF">TRAPUB_7297</name>
</gene>
<organism evidence="1 2">
    <name type="scientific">Trametes pubescens</name>
    <name type="common">White-rot fungus</name>
    <dbReference type="NCBI Taxonomy" id="154538"/>
    <lineage>
        <taxon>Eukaryota</taxon>
        <taxon>Fungi</taxon>
        <taxon>Dikarya</taxon>
        <taxon>Basidiomycota</taxon>
        <taxon>Agaricomycotina</taxon>
        <taxon>Agaricomycetes</taxon>
        <taxon>Polyporales</taxon>
        <taxon>Polyporaceae</taxon>
        <taxon>Trametes</taxon>
    </lineage>
</organism>
<protein>
    <submittedName>
        <fullName evidence="1">Uncharacterized protein</fullName>
    </submittedName>
</protein>
<sequence>MPEATLIGSDNTTSCGKCPAAPVTHLIHYGRPYESPRSTLDTVLTEEDATDSGPRMFLRHMSAPAALYNVGDGDGVFWFLDWEHNDTMEVRCLADTDADIDPEEAGAAAPTLKLGVATRTHWDWERYRCGTRPYLTSRLAWALVRHSVHPAYIVQRWADWAHAGVALRFRHSVPQHVWTNLTRLKLQLDDARPGDTHGHEIYTAAGLEGHARHPNWWTMCEIVGLCAYLGERLVGFSVSMCFPELVVPHVPRFVHAIVQRCPKLLYLGVEDTQCQHFLPYVYPGFSYLAAAVRADRPADEKIVTHEGQLHTLIFSKPSIVCWEAEYQDEDLAQDFEERLEDTESLPYRIERAPALWNVGMKAEEARDLARLMVQELPSLRRAYVALDRGALDLRTDRDEMFPDLSAGSAYLIE</sequence>
<dbReference type="Proteomes" id="UP000184267">
    <property type="component" value="Unassembled WGS sequence"/>
</dbReference>